<gene>
    <name evidence="1" type="ORF">RN96_04585</name>
</gene>
<dbReference type="EMBL" id="NJGI01000001">
    <property type="protein sequence ID" value="PGH22419.1"/>
    <property type="molecule type" value="Genomic_DNA"/>
</dbReference>
<evidence type="ECO:0008006" key="3">
    <source>
        <dbReference type="Google" id="ProtNLM"/>
    </source>
</evidence>
<dbReference type="AlphaFoldDB" id="A0A2B7YMY6"/>
<proteinExistence type="predicted"/>
<dbReference type="InterPro" id="IPR048813">
    <property type="entry name" value="GP7-like"/>
</dbReference>
<dbReference type="Proteomes" id="UP000222862">
    <property type="component" value="Unassembled WGS sequence"/>
</dbReference>
<reference evidence="1 2" key="1">
    <citation type="submission" date="2017-06" db="EMBL/GenBank/DDBJ databases">
        <title>Genome sequencing of Fusobacterium nucleatum subsp. polymorphum KCOM 1232 (=ChDC F37).</title>
        <authorList>
            <person name="Kook J.-K."/>
            <person name="Park S.-N."/>
            <person name="Lim Y.K."/>
            <person name="Roh H."/>
        </authorList>
    </citation>
    <scope>NUCLEOTIDE SEQUENCE [LARGE SCALE GENOMIC DNA]</scope>
    <source>
        <strain evidence="2">KCOM 1232 ( ChDC F37)</strain>
    </source>
</reference>
<evidence type="ECO:0000313" key="1">
    <source>
        <dbReference type="EMBL" id="PGH22419.1"/>
    </source>
</evidence>
<dbReference type="RefSeq" id="WP_098702488.1">
    <property type="nucleotide sequence ID" value="NZ_NJGI01000001.1"/>
</dbReference>
<evidence type="ECO:0000313" key="2">
    <source>
        <dbReference type="Proteomes" id="UP000222862"/>
    </source>
</evidence>
<protein>
    <recommendedName>
        <fullName evidence="3">Phage capsid protein</fullName>
    </recommendedName>
</protein>
<comment type="caution">
    <text evidence="1">The sequence shown here is derived from an EMBL/GenBank/DDBJ whole genome shotgun (WGS) entry which is preliminary data.</text>
</comment>
<accession>A0A2B7YMY6</accession>
<dbReference type="NCBIfam" id="NF045672">
    <property type="entry name" value="MCP_gp7_epsi_15"/>
    <property type="match status" value="1"/>
</dbReference>
<organism evidence="1 2">
    <name type="scientific">Fusobacterium nucleatum subsp. polymorphum</name>
    <name type="common">Fusobacterium polymorphum</name>
    <dbReference type="NCBI Taxonomy" id="76857"/>
    <lineage>
        <taxon>Bacteria</taxon>
        <taxon>Fusobacteriati</taxon>
        <taxon>Fusobacteriota</taxon>
        <taxon>Fusobacteriia</taxon>
        <taxon>Fusobacteriales</taxon>
        <taxon>Fusobacteriaceae</taxon>
        <taxon>Fusobacterium</taxon>
    </lineage>
</organism>
<name>A0A2B7YMY6_FUSNP</name>
<sequence>MAVITLEEVRKGQLTDLEKGVIDEFTKGDYLFQNIPFSMIANPIAGGAGWSTSYVYLTDESQTGFRNINGKYDDTFAKKKMKTAEVKVYGGSFSIDRALRDQGGVENEVAFQMGQLIKSARKGFSYYLINGSVAASAEQFDGLDTLLKGTATDMLAHATGFDFSTFDKVKANALEFTTKLDEWLSLLSEKPHVLIGNSKMITKIKAAAKVAGLYTLTPTTYGEQIDSYDGIPLIKVEKYTPKGETVAKETIAIDTATGNTSLYAVRFGEDALSVASPSSGKVIDVIAPDFKVASEQARGLVELRGVPILKTSKSCGVLRNIKVQ</sequence>